<dbReference type="GO" id="GO:0000976">
    <property type="term" value="F:transcription cis-regulatory region binding"/>
    <property type="evidence" value="ECO:0007669"/>
    <property type="project" value="TreeGrafter"/>
</dbReference>
<keyword evidence="2" id="KW-0805">Transcription regulation</keyword>
<accession>A0A1S1Q139</accession>
<keyword evidence="4" id="KW-0804">Transcription</keyword>
<reference evidence="8" key="1">
    <citation type="submission" date="2016-07" db="EMBL/GenBank/DDBJ databases">
        <title>Frankia sp. NRRL B-16219 Genome sequencing.</title>
        <authorList>
            <person name="Ghodhbane-Gtari F."/>
            <person name="Swanson E."/>
            <person name="Gueddou A."/>
            <person name="Louati M."/>
            <person name="Nouioui I."/>
            <person name="Hezbri K."/>
            <person name="Abebe-Akele F."/>
            <person name="Simpson S."/>
            <person name="Morris K."/>
            <person name="Thomas K."/>
            <person name="Gtari M."/>
            <person name="Tisa L.S."/>
        </authorList>
    </citation>
    <scope>NUCLEOTIDE SEQUENCE [LARGE SCALE GENOMIC DNA]</scope>
    <source>
        <strain evidence="8">NRRL B-16219</strain>
    </source>
</reference>
<dbReference type="Pfam" id="PF00486">
    <property type="entry name" value="Trans_reg_C"/>
    <property type="match status" value="1"/>
</dbReference>
<gene>
    <name evidence="7" type="ORF">BBK14_04650</name>
</gene>
<protein>
    <submittedName>
        <fullName evidence="7">Transcriptional regulator</fullName>
    </submittedName>
</protein>
<evidence type="ECO:0000313" key="8">
    <source>
        <dbReference type="Proteomes" id="UP000179769"/>
    </source>
</evidence>
<dbReference type="InterPro" id="IPR036388">
    <property type="entry name" value="WH-like_DNA-bd_sf"/>
</dbReference>
<evidence type="ECO:0000256" key="4">
    <source>
        <dbReference type="ARBA" id="ARBA00023163"/>
    </source>
</evidence>
<dbReference type="PROSITE" id="PS51755">
    <property type="entry name" value="OMPR_PHOB"/>
    <property type="match status" value="1"/>
</dbReference>
<dbReference type="Proteomes" id="UP000179769">
    <property type="component" value="Unassembled WGS sequence"/>
</dbReference>
<dbReference type="InterPro" id="IPR016032">
    <property type="entry name" value="Sig_transdc_resp-reg_C-effctor"/>
</dbReference>
<dbReference type="CDD" id="cd00383">
    <property type="entry name" value="trans_reg_C"/>
    <property type="match status" value="1"/>
</dbReference>
<dbReference type="GO" id="GO:0032993">
    <property type="term" value="C:protein-DNA complex"/>
    <property type="evidence" value="ECO:0007669"/>
    <property type="project" value="TreeGrafter"/>
</dbReference>
<feature type="domain" description="OmpR/PhoB-type" evidence="6">
    <location>
        <begin position="9"/>
        <end position="110"/>
    </location>
</feature>
<name>A0A1S1Q139_9ACTN</name>
<evidence type="ECO:0000256" key="2">
    <source>
        <dbReference type="ARBA" id="ARBA00023015"/>
    </source>
</evidence>
<keyword evidence="1" id="KW-0597">Phosphoprotein</keyword>
<dbReference type="GO" id="GO:0006355">
    <property type="term" value="P:regulation of DNA-templated transcription"/>
    <property type="evidence" value="ECO:0007669"/>
    <property type="project" value="InterPro"/>
</dbReference>
<dbReference type="SUPFAM" id="SSF46894">
    <property type="entry name" value="C-terminal effector domain of the bipartite response regulators"/>
    <property type="match status" value="1"/>
</dbReference>
<evidence type="ECO:0000256" key="5">
    <source>
        <dbReference type="PROSITE-ProRule" id="PRU01091"/>
    </source>
</evidence>
<keyword evidence="3 5" id="KW-0238">DNA-binding</keyword>
<dbReference type="Gene3D" id="1.10.10.10">
    <property type="entry name" value="Winged helix-like DNA-binding domain superfamily/Winged helix DNA-binding domain"/>
    <property type="match status" value="1"/>
</dbReference>
<dbReference type="GO" id="GO:0000156">
    <property type="term" value="F:phosphorelay response regulator activity"/>
    <property type="evidence" value="ECO:0007669"/>
    <property type="project" value="TreeGrafter"/>
</dbReference>
<dbReference type="AlphaFoldDB" id="A0A1S1Q139"/>
<feature type="DNA-binding region" description="OmpR/PhoB-type" evidence="5">
    <location>
        <begin position="9"/>
        <end position="110"/>
    </location>
</feature>
<organism evidence="7 8">
    <name type="scientific">Parafrankia soli</name>
    <dbReference type="NCBI Taxonomy" id="2599596"/>
    <lineage>
        <taxon>Bacteria</taxon>
        <taxon>Bacillati</taxon>
        <taxon>Actinomycetota</taxon>
        <taxon>Actinomycetes</taxon>
        <taxon>Frankiales</taxon>
        <taxon>Frankiaceae</taxon>
        <taxon>Parafrankia</taxon>
    </lineage>
</organism>
<evidence type="ECO:0000313" key="7">
    <source>
        <dbReference type="EMBL" id="OHV27306.1"/>
    </source>
</evidence>
<dbReference type="RefSeq" id="WP_020464595.1">
    <property type="nucleotide sequence ID" value="NZ_JBFLUH010000029.1"/>
</dbReference>
<dbReference type="InterPro" id="IPR039420">
    <property type="entry name" value="WalR-like"/>
</dbReference>
<dbReference type="PANTHER" id="PTHR48111">
    <property type="entry name" value="REGULATOR OF RPOS"/>
    <property type="match status" value="1"/>
</dbReference>
<evidence type="ECO:0000256" key="3">
    <source>
        <dbReference type="ARBA" id="ARBA00023125"/>
    </source>
</evidence>
<dbReference type="InterPro" id="IPR001867">
    <property type="entry name" value="OmpR/PhoB-type_DNA-bd"/>
</dbReference>
<comment type="caution">
    <text evidence="7">The sequence shown here is derived from an EMBL/GenBank/DDBJ whole genome shotgun (WGS) entry which is preliminary data.</text>
</comment>
<dbReference type="SMART" id="SM00862">
    <property type="entry name" value="Trans_reg_C"/>
    <property type="match status" value="1"/>
</dbReference>
<keyword evidence="8" id="KW-1185">Reference proteome</keyword>
<dbReference type="EMBL" id="MAXA01000224">
    <property type="protein sequence ID" value="OHV27306.1"/>
    <property type="molecule type" value="Genomic_DNA"/>
</dbReference>
<dbReference type="GO" id="GO:0005829">
    <property type="term" value="C:cytosol"/>
    <property type="evidence" value="ECO:0007669"/>
    <property type="project" value="TreeGrafter"/>
</dbReference>
<sequence length="124" mass="14157">MAAHAGFVASTPVRGAVDVDRLAWQVLVDGRPIDLTYLEFEVLDYLVRNPGRVHSREELLREVWRQDPGALGASAPRTVDVMITRLRRKLGRHHRDHIETVRRVGYRYRPAGDEPLRSHSPSTL</sequence>
<evidence type="ECO:0000259" key="6">
    <source>
        <dbReference type="PROSITE" id="PS51755"/>
    </source>
</evidence>
<evidence type="ECO:0000256" key="1">
    <source>
        <dbReference type="ARBA" id="ARBA00022553"/>
    </source>
</evidence>
<dbReference type="PANTHER" id="PTHR48111:SF4">
    <property type="entry name" value="DNA-BINDING DUAL TRANSCRIPTIONAL REGULATOR OMPR"/>
    <property type="match status" value="1"/>
</dbReference>
<proteinExistence type="predicted"/>